<comment type="pathway">
    <text evidence="2">Lipid metabolism; sphingolipid metabolism.</text>
</comment>
<evidence type="ECO:0000313" key="10">
    <source>
        <dbReference type="EMBL" id="MBD2344686.1"/>
    </source>
</evidence>
<evidence type="ECO:0000256" key="6">
    <source>
        <dbReference type="ARBA" id="ARBA00022692"/>
    </source>
</evidence>
<comment type="pathway">
    <text evidence="3">Sphingolipid metabolism.</text>
</comment>
<dbReference type="PANTHER" id="PTHR12726">
    <property type="entry name" value="CERAMIDE GLUCOSYLTRANSFERASE"/>
    <property type="match status" value="1"/>
</dbReference>
<sequence>MDELAILISKLLVIWLVVQVYSVLRFWWGLNTRSKNLPDEQLPKTAVVLCLRGVYPFLADCLRSLLQQNYPRYDLKLIVDSEQDPAWQVVNDIIKQINANNFQINHLRTVRQSCSLKCSSLLQAVSELDDSYKVIALVDADTIVHPNWLRELVSPLSHPTVGATTGNCWYVSTGTYWGTLVRYIGNVTAIVQMYLYGIPWGGTLAIKREVLHQTGLLEKWGEALREDTMIRRVLAKYNLRVQFVPSLIMLNQEECNLPSLRYWFQRQLLSSRLYHPHWWAVVGEAVLTIGLSQLLIVVWFIAFLSGQGDTATFALSWYVIYILALAMLMLFLELGVQPIIRSQGKPITQLSAPLILRMVIGIPLTHWIYGWAMIASLRMQTVNWRGVSYEVNESGNIRLVDYRPYQPLE</sequence>
<keyword evidence="8 9" id="KW-0472">Membrane</keyword>
<evidence type="ECO:0000256" key="1">
    <source>
        <dbReference type="ARBA" id="ARBA00004141"/>
    </source>
</evidence>
<reference evidence="10 11" key="1">
    <citation type="journal article" date="2020" name="ISME J.">
        <title>Comparative genomics reveals insights into cyanobacterial evolution and habitat adaptation.</title>
        <authorList>
            <person name="Chen M.Y."/>
            <person name="Teng W.K."/>
            <person name="Zhao L."/>
            <person name="Hu C.X."/>
            <person name="Zhou Y.K."/>
            <person name="Han B.P."/>
            <person name="Song L.R."/>
            <person name="Shu W.S."/>
        </authorList>
    </citation>
    <scope>NUCLEOTIDE SEQUENCE [LARGE SCALE GENOMIC DNA]</scope>
    <source>
        <strain evidence="10 11">FACHB-260</strain>
    </source>
</reference>
<comment type="subcellular location">
    <subcellularLocation>
        <location evidence="1">Membrane</location>
        <topology evidence="1">Multi-pass membrane protein</topology>
    </subcellularLocation>
</comment>
<feature type="transmembrane region" description="Helical" evidence="9">
    <location>
        <begin position="6"/>
        <end position="28"/>
    </location>
</feature>
<gene>
    <name evidence="10" type="ORF">H6G18_11070</name>
</gene>
<dbReference type="Gene3D" id="3.90.550.10">
    <property type="entry name" value="Spore Coat Polysaccharide Biosynthesis Protein SpsA, Chain A"/>
    <property type="match status" value="1"/>
</dbReference>
<dbReference type="InterPro" id="IPR029044">
    <property type="entry name" value="Nucleotide-diphossugar_trans"/>
</dbReference>
<dbReference type="Pfam" id="PF13641">
    <property type="entry name" value="Glyco_tranf_2_3"/>
    <property type="match status" value="1"/>
</dbReference>
<feature type="transmembrane region" description="Helical" evidence="9">
    <location>
        <begin position="315"/>
        <end position="334"/>
    </location>
</feature>
<evidence type="ECO:0000256" key="9">
    <source>
        <dbReference type="SAM" id="Phobius"/>
    </source>
</evidence>
<evidence type="ECO:0000256" key="3">
    <source>
        <dbReference type="ARBA" id="ARBA00004991"/>
    </source>
</evidence>
<organism evidence="10 11">
    <name type="scientific">Anabaena subtropica FACHB-260</name>
    <dbReference type="NCBI Taxonomy" id="2692884"/>
    <lineage>
        <taxon>Bacteria</taxon>
        <taxon>Bacillati</taxon>
        <taxon>Cyanobacteriota</taxon>
        <taxon>Cyanophyceae</taxon>
        <taxon>Nostocales</taxon>
        <taxon>Nostocaceae</taxon>
        <taxon>Anabaena</taxon>
    </lineage>
</organism>
<keyword evidence="5" id="KW-0808">Transferase</keyword>
<feature type="transmembrane region" description="Helical" evidence="9">
    <location>
        <begin position="278"/>
        <end position="303"/>
    </location>
</feature>
<evidence type="ECO:0000313" key="11">
    <source>
        <dbReference type="Proteomes" id="UP000607281"/>
    </source>
</evidence>
<accession>A0ABR8CN75</accession>
<proteinExistence type="predicted"/>
<feature type="transmembrane region" description="Helical" evidence="9">
    <location>
        <begin position="354"/>
        <end position="374"/>
    </location>
</feature>
<keyword evidence="11" id="KW-1185">Reference proteome</keyword>
<dbReference type="EMBL" id="JACJRF010000015">
    <property type="protein sequence ID" value="MBD2344686.1"/>
    <property type="molecule type" value="Genomic_DNA"/>
</dbReference>
<evidence type="ECO:0000256" key="2">
    <source>
        <dbReference type="ARBA" id="ARBA00004760"/>
    </source>
</evidence>
<dbReference type="Proteomes" id="UP000607281">
    <property type="component" value="Unassembled WGS sequence"/>
</dbReference>
<dbReference type="InterPro" id="IPR025993">
    <property type="entry name" value="Ceramide_glucosylTrfase"/>
</dbReference>
<evidence type="ECO:0000256" key="4">
    <source>
        <dbReference type="ARBA" id="ARBA00022676"/>
    </source>
</evidence>
<keyword evidence="6 9" id="KW-0812">Transmembrane</keyword>
<dbReference type="PANTHER" id="PTHR12726:SF0">
    <property type="entry name" value="CERAMIDE GLUCOSYLTRANSFERASE"/>
    <property type="match status" value="1"/>
</dbReference>
<protein>
    <submittedName>
        <fullName evidence="10">Glycosyltransferase family 2 protein</fullName>
    </submittedName>
</protein>
<keyword evidence="7 9" id="KW-1133">Transmembrane helix</keyword>
<comment type="caution">
    <text evidence="10">The sequence shown here is derived from an EMBL/GenBank/DDBJ whole genome shotgun (WGS) entry which is preliminary data.</text>
</comment>
<dbReference type="SUPFAM" id="SSF53448">
    <property type="entry name" value="Nucleotide-diphospho-sugar transferases"/>
    <property type="match status" value="1"/>
</dbReference>
<name>A0ABR8CN75_9NOST</name>
<evidence type="ECO:0000256" key="8">
    <source>
        <dbReference type="ARBA" id="ARBA00023136"/>
    </source>
</evidence>
<keyword evidence="4" id="KW-0328">Glycosyltransferase</keyword>
<dbReference type="RefSeq" id="WP_190407218.1">
    <property type="nucleotide sequence ID" value="NZ_JACJRF010000015.1"/>
</dbReference>
<evidence type="ECO:0000256" key="7">
    <source>
        <dbReference type="ARBA" id="ARBA00022989"/>
    </source>
</evidence>
<evidence type="ECO:0000256" key="5">
    <source>
        <dbReference type="ARBA" id="ARBA00022679"/>
    </source>
</evidence>